<sequence>MHKVIYDTDPGVDDAMALLFLHRHSDIDLLGVTTVFGNASVDTTTRNALFLKREWNIACPVARGASVTFDPSRRERDWPTFVHGRNGLGDIEVPETIDLSTDPRPAHQFIIDTVRANPGEVTLVAVGRMTNLALALKHDPEIAKQVKDVVIMGGNFYVPGNVTPVAEANIHGDPEAADAVMTAAWKVVVVGLDVTAVTTMSRSYLADMAKAGGPSVQLLSDLSQSYIDFYSHAVDDGMMVHDSCACVYVVAPELFDTIEGSVRVVCGGIADGQTIVKPNGRHFPPNEWDNLPTQIVCTGIRSQAVIDLIRDVILGKANH</sequence>
<dbReference type="RefSeq" id="WP_028752221.1">
    <property type="nucleotide sequence ID" value="NZ_JACIIG010000010.1"/>
</dbReference>
<dbReference type="GO" id="GO:0005829">
    <property type="term" value="C:cytosol"/>
    <property type="evidence" value="ECO:0007669"/>
    <property type="project" value="TreeGrafter"/>
</dbReference>
<evidence type="ECO:0000256" key="2">
    <source>
        <dbReference type="ARBA" id="ARBA00023295"/>
    </source>
</evidence>
<evidence type="ECO:0000313" key="5">
    <source>
        <dbReference type="Proteomes" id="UP000543836"/>
    </source>
</evidence>
<dbReference type="AlphaFoldDB" id="A0A7W6ZVT8"/>
<dbReference type="SUPFAM" id="SSF53590">
    <property type="entry name" value="Nucleoside hydrolase"/>
    <property type="match status" value="1"/>
</dbReference>
<dbReference type="GO" id="GO:0006152">
    <property type="term" value="P:purine nucleoside catabolic process"/>
    <property type="evidence" value="ECO:0007669"/>
    <property type="project" value="TreeGrafter"/>
</dbReference>
<dbReference type="GO" id="GO:0008477">
    <property type="term" value="F:purine nucleosidase activity"/>
    <property type="evidence" value="ECO:0007669"/>
    <property type="project" value="TreeGrafter"/>
</dbReference>
<dbReference type="Gene3D" id="3.90.245.10">
    <property type="entry name" value="Ribonucleoside hydrolase-like"/>
    <property type="match status" value="1"/>
</dbReference>
<dbReference type="OrthoDB" id="9797882at2"/>
<evidence type="ECO:0000313" key="4">
    <source>
        <dbReference type="EMBL" id="MBB4569694.1"/>
    </source>
</evidence>
<dbReference type="CDD" id="cd02650">
    <property type="entry name" value="nuc_hydro_CaPnhB"/>
    <property type="match status" value="1"/>
</dbReference>
<feature type="domain" description="Inosine/uridine-preferring nucleoside hydrolase" evidence="3">
    <location>
        <begin position="4"/>
        <end position="305"/>
    </location>
</feature>
<protein>
    <submittedName>
        <fullName evidence="4">Inosine-uridine nucleoside N-ribohydrolase</fullName>
    </submittedName>
</protein>
<reference evidence="4 5" key="1">
    <citation type="submission" date="2020-08" db="EMBL/GenBank/DDBJ databases">
        <title>Genomic Encyclopedia of Type Strains, Phase IV (KMG-V): Genome sequencing to study the core and pangenomes of soil and plant-associated prokaryotes.</title>
        <authorList>
            <person name="Whitman W."/>
        </authorList>
    </citation>
    <scope>NUCLEOTIDE SEQUENCE [LARGE SCALE GENOMIC DNA]</scope>
    <source>
        <strain evidence="4 5">SEMIA 492</strain>
    </source>
</reference>
<comment type="caution">
    <text evidence="4">The sequence shown here is derived from an EMBL/GenBank/DDBJ whole genome shotgun (WGS) entry which is preliminary data.</text>
</comment>
<dbReference type="InterPro" id="IPR036452">
    <property type="entry name" value="Ribo_hydro-like"/>
</dbReference>
<evidence type="ECO:0000259" key="3">
    <source>
        <dbReference type="Pfam" id="PF01156"/>
    </source>
</evidence>
<keyword evidence="5" id="KW-1185">Reference proteome</keyword>
<proteinExistence type="predicted"/>
<dbReference type="InterPro" id="IPR023186">
    <property type="entry name" value="IUNH"/>
</dbReference>
<evidence type="ECO:0000256" key="1">
    <source>
        <dbReference type="ARBA" id="ARBA00022801"/>
    </source>
</evidence>
<organism evidence="4 5">
    <name type="scientific">Rhizobium leucaenae</name>
    <dbReference type="NCBI Taxonomy" id="29450"/>
    <lineage>
        <taxon>Bacteria</taxon>
        <taxon>Pseudomonadati</taxon>
        <taxon>Pseudomonadota</taxon>
        <taxon>Alphaproteobacteria</taxon>
        <taxon>Hyphomicrobiales</taxon>
        <taxon>Rhizobiaceae</taxon>
        <taxon>Rhizobium/Agrobacterium group</taxon>
        <taxon>Rhizobium</taxon>
    </lineage>
</organism>
<dbReference type="EMBL" id="JACIIG010000010">
    <property type="protein sequence ID" value="MBB4569694.1"/>
    <property type="molecule type" value="Genomic_DNA"/>
</dbReference>
<dbReference type="Pfam" id="PF01156">
    <property type="entry name" value="IU_nuc_hydro"/>
    <property type="match status" value="1"/>
</dbReference>
<gene>
    <name evidence="4" type="ORF">GGE60_003822</name>
</gene>
<dbReference type="Proteomes" id="UP000543836">
    <property type="component" value="Unassembled WGS sequence"/>
</dbReference>
<dbReference type="InterPro" id="IPR001910">
    <property type="entry name" value="Inosine/uridine_hydrolase_dom"/>
</dbReference>
<name>A0A7W6ZVT8_9HYPH</name>
<accession>A0A7W6ZVT8</accession>
<keyword evidence="2" id="KW-0326">Glycosidase</keyword>
<dbReference type="PANTHER" id="PTHR12304">
    <property type="entry name" value="INOSINE-URIDINE PREFERRING NUCLEOSIDE HYDROLASE"/>
    <property type="match status" value="1"/>
</dbReference>
<dbReference type="PANTHER" id="PTHR12304:SF4">
    <property type="entry name" value="URIDINE NUCLEOSIDASE"/>
    <property type="match status" value="1"/>
</dbReference>
<keyword evidence="1 4" id="KW-0378">Hydrolase</keyword>